<dbReference type="InParanoid" id="A0A1E1JSS8"/>
<gene>
    <name evidence="1" type="ORF">RCO7_04589</name>
</gene>
<name>A0A1E1JSS8_9HELO</name>
<protein>
    <submittedName>
        <fullName evidence="1">Uncharacterized protein</fullName>
    </submittedName>
</protein>
<dbReference type="Pfam" id="PF21858">
    <property type="entry name" value="DUF6914"/>
    <property type="match status" value="1"/>
</dbReference>
<evidence type="ECO:0000313" key="1">
    <source>
        <dbReference type="EMBL" id="CZS88916.1"/>
    </source>
</evidence>
<dbReference type="EMBL" id="FJUW01000002">
    <property type="protein sequence ID" value="CZS88916.1"/>
    <property type="molecule type" value="Genomic_DNA"/>
</dbReference>
<reference evidence="2" key="1">
    <citation type="submission" date="2016-03" db="EMBL/GenBank/DDBJ databases">
        <authorList>
            <person name="Ploux O."/>
        </authorList>
    </citation>
    <scope>NUCLEOTIDE SEQUENCE [LARGE SCALE GENOMIC DNA]</scope>
    <source>
        <strain evidence="2">UK7</strain>
    </source>
</reference>
<comment type="caution">
    <text evidence="1">The sequence shown here is derived from an EMBL/GenBank/DDBJ whole genome shotgun (WGS) entry which is preliminary data.</text>
</comment>
<evidence type="ECO:0000313" key="2">
    <source>
        <dbReference type="Proteomes" id="UP000178129"/>
    </source>
</evidence>
<dbReference type="InterPro" id="IPR054208">
    <property type="entry name" value="DUF6914"/>
</dbReference>
<sequence>MPSSKDRLYVALYARSGPPRMPGGEDKYHWSLIVGPKTESPSAIGTRYHAKETMKNVDGAIKNVWVFEERQMSLLPTSAILVRIMIGKVTDKTRLQEAFAKTPIRAGLEGYSNWNCVFWLEEALSRGAQDGKALGKCHTDWTYVKDTAMWYVAKKAADHRFDGNGNFDNSKVPTWDILEGKEVIA</sequence>
<keyword evidence="2" id="KW-1185">Reference proteome</keyword>
<proteinExistence type="predicted"/>
<dbReference type="Proteomes" id="UP000178129">
    <property type="component" value="Unassembled WGS sequence"/>
</dbReference>
<accession>A0A1E1JSS8</accession>
<dbReference type="AlphaFoldDB" id="A0A1E1JSS8"/>
<organism evidence="1 2">
    <name type="scientific">Rhynchosporium graminicola</name>
    <dbReference type="NCBI Taxonomy" id="2792576"/>
    <lineage>
        <taxon>Eukaryota</taxon>
        <taxon>Fungi</taxon>
        <taxon>Dikarya</taxon>
        <taxon>Ascomycota</taxon>
        <taxon>Pezizomycotina</taxon>
        <taxon>Leotiomycetes</taxon>
        <taxon>Helotiales</taxon>
        <taxon>Ploettnerulaceae</taxon>
        <taxon>Rhynchosporium</taxon>
    </lineage>
</organism>